<dbReference type="EMBL" id="AMCI01001887">
    <property type="protein sequence ID" value="EJX04196.1"/>
    <property type="molecule type" value="Genomic_DNA"/>
</dbReference>
<accession>J9CVF2</accession>
<protein>
    <submittedName>
        <fullName evidence="1">Uncharacterized protein</fullName>
    </submittedName>
</protein>
<dbReference type="AlphaFoldDB" id="J9CVF2"/>
<organism evidence="1">
    <name type="scientific">gut metagenome</name>
    <dbReference type="NCBI Taxonomy" id="749906"/>
    <lineage>
        <taxon>unclassified sequences</taxon>
        <taxon>metagenomes</taxon>
        <taxon>organismal metagenomes</taxon>
    </lineage>
</organism>
<comment type="caution">
    <text evidence="1">The sequence shown here is derived from an EMBL/GenBank/DDBJ whole genome shotgun (WGS) entry which is preliminary data.</text>
</comment>
<evidence type="ECO:0000313" key="1">
    <source>
        <dbReference type="EMBL" id="EJX04196.1"/>
    </source>
</evidence>
<feature type="non-terminal residue" evidence="1">
    <location>
        <position position="97"/>
    </location>
</feature>
<proteinExistence type="predicted"/>
<reference evidence="1" key="1">
    <citation type="journal article" date="2012" name="PLoS ONE">
        <title>Gene sets for utilization of primary and secondary nutrition supplies in the distal gut of endangered iberian lynx.</title>
        <authorList>
            <person name="Alcaide M."/>
            <person name="Messina E."/>
            <person name="Richter M."/>
            <person name="Bargiela R."/>
            <person name="Peplies J."/>
            <person name="Huws S.A."/>
            <person name="Newbold C.J."/>
            <person name="Golyshin P.N."/>
            <person name="Simon M.A."/>
            <person name="Lopez G."/>
            <person name="Yakimov M.M."/>
            <person name="Ferrer M."/>
        </authorList>
    </citation>
    <scope>NUCLEOTIDE SEQUENCE</scope>
</reference>
<name>J9CVF2_9ZZZZ</name>
<gene>
    <name evidence="1" type="ORF">EVA_07697</name>
</gene>
<sequence>MKLLKGWALLVGLLALAQPLHAHERSLSTTTVDSLKIQQPFKGHFYCPETKVHLYLDLYEESIEVPGFSFLGKMQGYMEGGIYGTWMLIKHEIPADQ</sequence>